<dbReference type="EMBL" id="JACGCM010001281">
    <property type="protein sequence ID" value="KAF6157185.1"/>
    <property type="molecule type" value="Genomic_DNA"/>
</dbReference>
<gene>
    <name evidence="1" type="ORF">GIB67_041646</name>
</gene>
<protein>
    <submittedName>
        <fullName evidence="1">Uncharacterized protein</fullName>
    </submittedName>
</protein>
<comment type="caution">
    <text evidence="1">The sequence shown here is derived from an EMBL/GenBank/DDBJ whole genome shotgun (WGS) entry which is preliminary data.</text>
</comment>
<dbReference type="AlphaFoldDB" id="A0A7J7MQI6"/>
<sequence length="87" mass="10099">VVPLSAAKKPPSLQCCNLYLKPREAQQFSSTWTSTSSLSVVSSWCFISIKFFRILRHNSRLNLIRVLKHLQHLLCQIFFKHKNICNP</sequence>
<reference evidence="1 2" key="1">
    <citation type="journal article" date="2020" name="IScience">
        <title>Genome Sequencing of the Endangered Kingdonia uniflora (Circaeasteraceae, Ranunculales) Reveals Potential Mechanisms of Evolutionary Specialization.</title>
        <authorList>
            <person name="Sun Y."/>
            <person name="Deng T."/>
            <person name="Zhang A."/>
            <person name="Moore M.J."/>
            <person name="Landis J.B."/>
            <person name="Lin N."/>
            <person name="Zhang H."/>
            <person name="Zhang X."/>
            <person name="Huang J."/>
            <person name="Zhang X."/>
            <person name="Sun H."/>
            <person name="Wang H."/>
        </authorList>
    </citation>
    <scope>NUCLEOTIDE SEQUENCE [LARGE SCALE GENOMIC DNA]</scope>
    <source>
        <strain evidence="1">TB1705</strain>
        <tissue evidence="1">Leaf</tissue>
    </source>
</reference>
<name>A0A7J7MQI6_9MAGN</name>
<feature type="non-terminal residue" evidence="1">
    <location>
        <position position="1"/>
    </location>
</feature>
<evidence type="ECO:0000313" key="1">
    <source>
        <dbReference type="EMBL" id="KAF6157185.1"/>
    </source>
</evidence>
<proteinExistence type="predicted"/>
<keyword evidence="2" id="KW-1185">Reference proteome</keyword>
<accession>A0A7J7MQI6</accession>
<organism evidence="1 2">
    <name type="scientific">Kingdonia uniflora</name>
    <dbReference type="NCBI Taxonomy" id="39325"/>
    <lineage>
        <taxon>Eukaryota</taxon>
        <taxon>Viridiplantae</taxon>
        <taxon>Streptophyta</taxon>
        <taxon>Embryophyta</taxon>
        <taxon>Tracheophyta</taxon>
        <taxon>Spermatophyta</taxon>
        <taxon>Magnoliopsida</taxon>
        <taxon>Ranunculales</taxon>
        <taxon>Circaeasteraceae</taxon>
        <taxon>Kingdonia</taxon>
    </lineage>
</organism>
<evidence type="ECO:0000313" key="2">
    <source>
        <dbReference type="Proteomes" id="UP000541444"/>
    </source>
</evidence>
<dbReference type="Proteomes" id="UP000541444">
    <property type="component" value="Unassembled WGS sequence"/>
</dbReference>